<dbReference type="KEGG" id="ehx:EMIHUDRAFT_353397"/>
<organism evidence="2 3">
    <name type="scientific">Emiliania huxleyi (strain CCMP1516)</name>
    <dbReference type="NCBI Taxonomy" id="280463"/>
    <lineage>
        <taxon>Eukaryota</taxon>
        <taxon>Haptista</taxon>
        <taxon>Haptophyta</taxon>
        <taxon>Prymnesiophyceae</taxon>
        <taxon>Isochrysidales</taxon>
        <taxon>Noelaerhabdaceae</taxon>
        <taxon>Emiliania</taxon>
    </lineage>
</organism>
<dbReference type="GeneID" id="17273904"/>
<feature type="region of interest" description="Disordered" evidence="1">
    <location>
        <begin position="132"/>
        <end position="182"/>
    </location>
</feature>
<reference evidence="3" key="1">
    <citation type="journal article" date="2013" name="Nature">
        <title>Pan genome of the phytoplankton Emiliania underpins its global distribution.</title>
        <authorList>
            <person name="Read B.A."/>
            <person name="Kegel J."/>
            <person name="Klute M.J."/>
            <person name="Kuo A."/>
            <person name="Lefebvre S.C."/>
            <person name="Maumus F."/>
            <person name="Mayer C."/>
            <person name="Miller J."/>
            <person name="Monier A."/>
            <person name="Salamov A."/>
            <person name="Young J."/>
            <person name="Aguilar M."/>
            <person name="Claverie J.M."/>
            <person name="Frickenhaus S."/>
            <person name="Gonzalez K."/>
            <person name="Herman E.K."/>
            <person name="Lin Y.C."/>
            <person name="Napier J."/>
            <person name="Ogata H."/>
            <person name="Sarno A.F."/>
            <person name="Shmutz J."/>
            <person name="Schroeder D."/>
            <person name="de Vargas C."/>
            <person name="Verret F."/>
            <person name="von Dassow P."/>
            <person name="Valentin K."/>
            <person name="Van de Peer Y."/>
            <person name="Wheeler G."/>
            <person name="Dacks J.B."/>
            <person name="Delwiche C.F."/>
            <person name="Dyhrman S.T."/>
            <person name="Glockner G."/>
            <person name="John U."/>
            <person name="Richards T."/>
            <person name="Worden A.Z."/>
            <person name="Zhang X."/>
            <person name="Grigoriev I.V."/>
            <person name="Allen A.E."/>
            <person name="Bidle K."/>
            <person name="Borodovsky M."/>
            <person name="Bowler C."/>
            <person name="Brownlee C."/>
            <person name="Cock J.M."/>
            <person name="Elias M."/>
            <person name="Gladyshev V.N."/>
            <person name="Groth M."/>
            <person name="Guda C."/>
            <person name="Hadaegh A."/>
            <person name="Iglesias-Rodriguez M.D."/>
            <person name="Jenkins J."/>
            <person name="Jones B.M."/>
            <person name="Lawson T."/>
            <person name="Leese F."/>
            <person name="Lindquist E."/>
            <person name="Lobanov A."/>
            <person name="Lomsadze A."/>
            <person name="Malik S.B."/>
            <person name="Marsh M.E."/>
            <person name="Mackinder L."/>
            <person name="Mock T."/>
            <person name="Mueller-Roeber B."/>
            <person name="Pagarete A."/>
            <person name="Parker M."/>
            <person name="Probert I."/>
            <person name="Quesneville H."/>
            <person name="Raines C."/>
            <person name="Rensing S.A."/>
            <person name="Riano-Pachon D.M."/>
            <person name="Richier S."/>
            <person name="Rokitta S."/>
            <person name="Shiraiwa Y."/>
            <person name="Soanes D.M."/>
            <person name="van der Giezen M."/>
            <person name="Wahlund T.M."/>
            <person name="Williams B."/>
            <person name="Wilson W."/>
            <person name="Wolfe G."/>
            <person name="Wurch L.L."/>
        </authorList>
    </citation>
    <scope>NUCLEOTIDE SEQUENCE</scope>
</reference>
<dbReference type="EnsemblProtists" id="EOD28358">
    <property type="protein sequence ID" value="EOD28358"/>
    <property type="gene ID" value="EMIHUDRAFT_353397"/>
</dbReference>
<accession>A0A0D3JXX3</accession>
<dbReference type="EnsemblProtists" id="EOD23599">
    <property type="protein sequence ID" value="EOD23599"/>
    <property type="gene ID" value="EMIHUDRAFT_368000"/>
</dbReference>
<evidence type="ECO:0008006" key="4">
    <source>
        <dbReference type="Google" id="ProtNLM"/>
    </source>
</evidence>
<feature type="compositionally biased region" description="Pro residues" evidence="1">
    <location>
        <begin position="152"/>
        <end position="166"/>
    </location>
</feature>
<dbReference type="RefSeq" id="XP_005776028.1">
    <property type="nucleotide sequence ID" value="XM_005775971.1"/>
</dbReference>
<proteinExistence type="predicted"/>
<feature type="compositionally biased region" description="Low complexity" evidence="1">
    <location>
        <begin position="88"/>
        <end position="104"/>
    </location>
</feature>
<feature type="region of interest" description="Disordered" evidence="1">
    <location>
        <begin position="67"/>
        <end position="104"/>
    </location>
</feature>
<name>A0A0D3JXX3_EMIH1</name>
<keyword evidence="3" id="KW-1185">Reference proteome</keyword>
<protein>
    <recommendedName>
        <fullName evidence="4">DNL-type domain-containing protein</fullName>
    </recommendedName>
</protein>
<dbReference type="RefSeq" id="XP_005780787.1">
    <property type="nucleotide sequence ID" value="XM_005780730.1"/>
</dbReference>
<evidence type="ECO:0000256" key="1">
    <source>
        <dbReference type="SAM" id="MobiDB-lite"/>
    </source>
</evidence>
<sequence length="189" mass="18712">MSPAGALVADGEAACEGSEKAARSLLAAPCAACNTVNEVAIPVDGGRSFTVKCYSCAALNRLTVDTGGGPIVAARTPSDWRDSGGDGDSASARQQQAAQPRGSASELLAAGLASVPLKKRAKSALALSLAAGSEAAAKRKGGQSAAPADRQAPPPAPAPAPPPPQPARTSSASKKVVVRTGHDVVALFH</sequence>
<evidence type="ECO:0000313" key="2">
    <source>
        <dbReference type="EnsemblProtists" id="EOD28358"/>
    </source>
</evidence>
<evidence type="ECO:0000313" key="3">
    <source>
        <dbReference type="Proteomes" id="UP000013827"/>
    </source>
</evidence>
<dbReference type="Proteomes" id="UP000013827">
    <property type="component" value="Unassembled WGS sequence"/>
</dbReference>
<dbReference type="KEGG" id="ehx:EMIHUDRAFT_368000"/>
<reference evidence="2" key="2">
    <citation type="submission" date="2024-10" db="UniProtKB">
        <authorList>
            <consortium name="EnsemblProtists"/>
        </authorList>
    </citation>
    <scope>IDENTIFICATION</scope>
</reference>
<dbReference type="HOGENOM" id="CLU_1438001_0_0_1"/>
<dbReference type="GeneID" id="17269144"/>
<dbReference type="PaxDb" id="2903-EOD23599"/>
<dbReference type="AlphaFoldDB" id="A0A0D3JXX3"/>